<dbReference type="Proteomes" id="UP000814128">
    <property type="component" value="Unassembled WGS sequence"/>
</dbReference>
<dbReference type="EMBL" id="MU273903">
    <property type="protein sequence ID" value="KAI0027447.1"/>
    <property type="molecule type" value="Genomic_DNA"/>
</dbReference>
<proteinExistence type="predicted"/>
<reference evidence="1" key="2">
    <citation type="journal article" date="2022" name="New Phytol.">
        <title>Evolutionary transition to the ectomycorrhizal habit in the genomes of a hyperdiverse lineage of mushroom-forming fungi.</title>
        <authorList>
            <person name="Looney B."/>
            <person name="Miyauchi S."/>
            <person name="Morin E."/>
            <person name="Drula E."/>
            <person name="Courty P.E."/>
            <person name="Kohler A."/>
            <person name="Kuo A."/>
            <person name="LaButti K."/>
            <person name="Pangilinan J."/>
            <person name="Lipzen A."/>
            <person name="Riley R."/>
            <person name="Andreopoulos W."/>
            <person name="He G."/>
            <person name="Johnson J."/>
            <person name="Nolan M."/>
            <person name="Tritt A."/>
            <person name="Barry K.W."/>
            <person name="Grigoriev I.V."/>
            <person name="Nagy L.G."/>
            <person name="Hibbett D."/>
            <person name="Henrissat B."/>
            <person name="Matheny P.B."/>
            <person name="Labbe J."/>
            <person name="Martin F.M."/>
        </authorList>
    </citation>
    <scope>NUCLEOTIDE SEQUENCE</scope>
    <source>
        <strain evidence="1">EC-137</strain>
    </source>
</reference>
<comment type="caution">
    <text evidence="1">The sequence shown here is derived from an EMBL/GenBank/DDBJ whole genome shotgun (WGS) entry which is preliminary data.</text>
</comment>
<accession>A0ACB8Q6V9</accession>
<name>A0ACB8Q6V9_9AGAM</name>
<evidence type="ECO:0000313" key="1">
    <source>
        <dbReference type="EMBL" id="KAI0027447.1"/>
    </source>
</evidence>
<gene>
    <name evidence="1" type="ORF">K488DRAFT_74536</name>
</gene>
<organism evidence="1 2">
    <name type="scientific">Vararia minispora EC-137</name>
    <dbReference type="NCBI Taxonomy" id="1314806"/>
    <lineage>
        <taxon>Eukaryota</taxon>
        <taxon>Fungi</taxon>
        <taxon>Dikarya</taxon>
        <taxon>Basidiomycota</taxon>
        <taxon>Agaricomycotina</taxon>
        <taxon>Agaricomycetes</taxon>
        <taxon>Russulales</taxon>
        <taxon>Lachnocladiaceae</taxon>
        <taxon>Vararia</taxon>
    </lineage>
</organism>
<sequence length="167" mass="18400">MTAGSEVARAVLADPDILDILRLITAVTAYPIHAILWALWCLHIRLWGAGALPAKTSVFYMSKGDQTNYDQAHKFFKSPISNTWLALEVHAKVTKRLNISSVYHLLPSSAYHTPKETLAGPLRVISSTGCTTNSDCIARFLHLPATQLLRAERLASAIMSLESCRAR</sequence>
<protein>
    <submittedName>
        <fullName evidence="1">Uncharacterized protein</fullName>
    </submittedName>
</protein>
<reference evidence="1" key="1">
    <citation type="submission" date="2021-02" db="EMBL/GenBank/DDBJ databases">
        <authorList>
            <consortium name="DOE Joint Genome Institute"/>
            <person name="Ahrendt S."/>
            <person name="Looney B.P."/>
            <person name="Miyauchi S."/>
            <person name="Morin E."/>
            <person name="Drula E."/>
            <person name="Courty P.E."/>
            <person name="Chicoki N."/>
            <person name="Fauchery L."/>
            <person name="Kohler A."/>
            <person name="Kuo A."/>
            <person name="Labutti K."/>
            <person name="Pangilinan J."/>
            <person name="Lipzen A."/>
            <person name="Riley R."/>
            <person name="Andreopoulos W."/>
            <person name="He G."/>
            <person name="Johnson J."/>
            <person name="Barry K.W."/>
            <person name="Grigoriev I.V."/>
            <person name="Nagy L."/>
            <person name="Hibbett D."/>
            <person name="Henrissat B."/>
            <person name="Matheny P.B."/>
            <person name="Labbe J."/>
            <person name="Martin F."/>
        </authorList>
    </citation>
    <scope>NUCLEOTIDE SEQUENCE</scope>
    <source>
        <strain evidence="1">EC-137</strain>
    </source>
</reference>
<keyword evidence="2" id="KW-1185">Reference proteome</keyword>
<evidence type="ECO:0000313" key="2">
    <source>
        <dbReference type="Proteomes" id="UP000814128"/>
    </source>
</evidence>